<name>I0J3Q7_9EUGL</name>
<keyword evidence="1" id="KW-0934">Plastid</keyword>
<evidence type="ECO:0000313" key="1">
    <source>
        <dbReference type="EMBL" id="CCE26530.1"/>
    </source>
</evidence>
<accession>I0J3Q7</accession>
<dbReference type="RefSeq" id="YP_006234242.1">
    <property type="nucleotide sequence ID" value="NC_017754.2"/>
</dbReference>
<reference evidence="1" key="1">
    <citation type="journal article" date="2012" name="PLoS ONE">
        <title>The plastid genome of eutreptiella provides a window into the process of secondary endosymbiosis of plastid in euglenids.</title>
        <authorList>
            <person name="Hrda S."/>
            <person name="Fousek J."/>
            <person name="Szabova J."/>
            <person name="Hampl V."/>
            <person name="Vlcek C."/>
        </authorList>
    </citation>
    <scope>NUCLEOTIDE SEQUENCE</scope>
    <source>
        <strain evidence="1">K-0333</strain>
    </source>
</reference>
<proteinExistence type="predicted"/>
<geneLocation type="plastid" evidence="1"/>
<dbReference type="EMBL" id="HE605038">
    <property type="protein sequence ID" value="CCE26530.1"/>
    <property type="molecule type" value="Genomic_DNA"/>
</dbReference>
<protein>
    <submittedName>
        <fullName evidence="1">Uncharacterized protein</fullName>
    </submittedName>
</protein>
<gene>
    <name evidence="1" type="primary">orf372</name>
</gene>
<sequence>MNECNVFDLELIQLRVGKKQYQIEMALLNGNLRLAKYLSNKLLVSLDSRILALELVLNNSMWLILQKDFPLTNELYNRVLDTIFVFVLDISYCGFSSVSALTLEQFSYDLELVSVKPFIDKCMHSLILFIVDLWVKDSFSSVLEFDDVYRFVHSYKPPYFVVVDVSYAFSGMNLWLIAYICKDLHYFLFSHLTFKFKIFRDIDKLYIFVCNYHSAKLVCFYLNEYFCLQNFNTLKSEVMACNAFEQCYSSSSKLALKQLILNIKFLAQNFYSPNSLMCNLSKILNRFSGCNCLTNNKKQLIVLRKSISNIIFRNLVRIYRFKYPAKGRSIVKYRYLVYIIRKYHWSVYTSGSIKWWGYHESQSHNMIFLFYP</sequence>
<dbReference type="AlphaFoldDB" id="I0J3Q7"/>
<dbReference type="GeneID" id="12355017"/>
<organism evidence="1">
    <name type="scientific">Eutreptiella gymnastica</name>
    <dbReference type="NCBI Taxonomy" id="73025"/>
    <lineage>
        <taxon>Eukaryota</taxon>
        <taxon>Discoba</taxon>
        <taxon>Euglenozoa</taxon>
        <taxon>Euglenida</taxon>
        <taxon>Spirocuta</taxon>
        <taxon>Euglenophyceae</taxon>
        <taxon>Eutreptiales</taxon>
        <taxon>Eutreptiaceae</taxon>
        <taxon>Eutreptiella</taxon>
    </lineage>
</organism>